<dbReference type="InterPro" id="IPR027417">
    <property type="entry name" value="P-loop_NTPase"/>
</dbReference>
<organism evidence="7 8">
    <name type="scientific">Psychrosphaera ytuae</name>
    <dbReference type="NCBI Taxonomy" id="2820710"/>
    <lineage>
        <taxon>Bacteria</taxon>
        <taxon>Pseudomonadati</taxon>
        <taxon>Pseudomonadota</taxon>
        <taxon>Gammaproteobacteria</taxon>
        <taxon>Alteromonadales</taxon>
        <taxon>Pseudoalteromonadaceae</taxon>
        <taxon>Psychrosphaera</taxon>
    </lineage>
</organism>
<feature type="binding site" evidence="3">
    <location>
        <position position="325"/>
    </location>
    <ligand>
        <name>Zn(2+)</name>
        <dbReference type="ChEBI" id="CHEBI:29105"/>
    </ligand>
</feature>
<feature type="binding site" evidence="3">
    <location>
        <position position="338"/>
    </location>
    <ligand>
        <name>Zn(2+)</name>
        <dbReference type="ChEBI" id="CHEBI:29105"/>
    </ligand>
</feature>
<evidence type="ECO:0000256" key="3">
    <source>
        <dbReference type="HAMAP-Rule" id="MF_01820"/>
    </source>
</evidence>
<dbReference type="Gene3D" id="1.10.40.50">
    <property type="entry name" value="Probable gtpase engc, domain 3"/>
    <property type="match status" value="1"/>
</dbReference>
<keyword evidence="3" id="KW-0690">Ribosome biogenesis</keyword>
<name>A0A975HH35_9GAMM</name>
<reference evidence="7" key="1">
    <citation type="submission" date="2021-03" db="EMBL/GenBank/DDBJ databases">
        <title>Description of Psychrosphaera ytuae sp. nov. isolated from deep sea sediment of South China Sea.</title>
        <authorList>
            <person name="Zhang J."/>
            <person name="Xu X.-D."/>
        </authorList>
    </citation>
    <scope>NUCLEOTIDE SEQUENCE</scope>
    <source>
        <strain evidence="7">MTZ26</strain>
    </source>
</reference>
<feature type="binding site" evidence="3">
    <location>
        <position position="332"/>
    </location>
    <ligand>
        <name>Zn(2+)</name>
        <dbReference type="ChEBI" id="CHEBI:29105"/>
    </ligand>
</feature>
<feature type="compositionally biased region" description="Basic residues" evidence="4">
    <location>
        <begin position="1"/>
        <end position="16"/>
    </location>
</feature>
<feature type="binding site" evidence="3">
    <location>
        <begin position="243"/>
        <end position="251"/>
    </location>
    <ligand>
        <name>GTP</name>
        <dbReference type="ChEBI" id="CHEBI:37565"/>
    </ligand>
</feature>
<dbReference type="KEGG" id="psym:J1N51_07800"/>
<keyword evidence="3" id="KW-0479">Metal-binding</keyword>
<feature type="region of interest" description="Disordered" evidence="4">
    <location>
        <begin position="1"/>
        <end position="29"/>
    </location>
</feature>
<dbReference type="PROSITE" id="PS51721">
    <property type="entry name" value="G_CP"/>
    <property type="match status" value="1"/>
</dbReference>
<dbReference type="AlphaFoldDB" id="A0A975HH35"/>
<dbReference type="NCBIfam" id="NF008931">
    <property type="entry name" value="PRK12288.1"/>
    <property type="match status" value="1"/>
</dbReference>
<dbReference type="NCBIfam" id="TIGR00157">
    <property type="entry name" value="ribosome small subunit-dependent GTPase A"/>
    <property type="match status" value="1"/>
</dbReference>
<dbReference type="GO" id="GO:0019843">
    <property type="term" value="F:rRNA binding"/>
    <property type="evidence" value="ECO:0007669"/>
    <property type="project" value="UniProtKB-KW"/>
</dbReference>
<evidence type="ECO:0000259" key="5">
    <source>
        <dbReference type="PROSITE" id="PS50936"/>
    </source>
</evidence>
<dbReference type="HAMAP" id="MF_01820">
    <property type="entry name" value="GTPase_RsgA"/>
    <property type="match status" value="1"/>
</dbReference>
<feature type="domain" description="CP-type G" evidence="6">
    <location>
        <begin position="142"/>
        <end position="301"/>
    </location>
</feature>
<dbReference type="Gene3D" id="3.40.50.300">
    <property type="entry name" value="P-loop containing nucleotide triphosphate hydrolases"/>
    <property type="match status" value="1"/>
</dbReference>
<dbReference type="GO" id="GO:0005737">
    <property type="term" value="C:cytoplasm"/>
    <property type="evidence" value="ECO:0007669"/>
    <property type="project" value="UniProtKB-SubCell"/>
</dbReference>
<keyword evidence="3" id="KW-0694">RNA-binding</keyword>
<dbReference type="GO" id="GO:0005525">
    <property type="term" value="F:GTP binding"/>
    <property type="evidence" value="ECO:0007669"/>
    <property type="project" value="UniProtKB-UniRule"/>
</dbReference>
<evidence type="ECO:0000256" key="4">
    <source>
        <dbReference type="SAM" id="MobiDB-lite"/>
    </source>
</evidence>
<dbReference type="Proteomes" id="UP000682739">
    <property type="component" value="Chromosome"/>
</dbReference>
<protein>
    <recommendedName>
        <fullName evidence="3">Small ribosomal subunit biogenesis GTPase RsgA</fullName>
        <ecNumber evidence="3">3.6.1.-</ecNumber>
    </recommendedName>
</protein>
<dbReference type="InterPro" id="IPR012340">
    <property type="entry name" value="NA-bd_OB-fold"/>
</dbReference>
<dbReference type="Gene3D" id="2.40.50.140">
    <property type="entry name" value="Nucleic acid-binding proteins"/>
    <property type="match status" value="1"/>
</dbReference>
<evidence type="ECO:0000313" key="8">
    <source>
        <dbReference type="Proteomes" id="UP000682739"/>
    </source>
</evidence>
<comment type="similarity">
    <text evidence="3">Belongs to the TRAFAC class YlqF/YawG GTPase family. RsgA subfamily.</text>
</comment>
<keyword evidence="8" id="KW-1185">Reference proteome</keyword>
<evidence type="ECO:0000313" key="7">
    <source>
        <dbReference type="EMBL" id="QTH62685.1"/>
    </source>
</evidence>
<comment type="cofactor">
    <cofactor evidence="3">
        <name>Zn(2+)</name>
        <dbReference type="ChEBI" id="CHEBI:29105"/>
    </cofactor>
    <text evidence="3">Binds 1 zinc ion per subunit.</text>
</comment>
<dbReference type="CDD" id="cd01854">
    <property type="entry name" value="YjeQ_EngC"/>
    <property type="match status" value="1"/>
</dbReference>
<accession>A0A975HH35</accession>
<dbReference type="PANTHER" id="PTHR32120">
    <property type="entry name" value="SMALL RIBOSOMAL SUBUNIT BIOGENESIS GTPASE RSGA"/>
    <property type="match status" value="1"/>
</dbReference>
<keyword evidence="3" id="KW-0862">Zinc</keyword>
<evidence type="ECO:0000256" key="2">
    <source>
        <dbReference type="ARBA" id="ARBA00023134"/>
    </source>
</evidence>
<proteinExistence type="inferred from homology"/>
<keyword evidence="3" id="KW-0699">rRNA-binding</keyword>
<dbReference type="GO" id="GO:0003924">
    <property type="term" value="F:GTPase activity"/>
    <property type="evidence" value="ECO:0007669"/>
    <property type="project" value="UniProtKB-UniRule"/>
</dbReference>
<dbReference type="EMBL" id="CP072110">
    <property type="protein sequence ID" value="QTH62685.1"/>
    <property type="molecule type" value="Genomic_DNA"/>
</dbReference>
<keyword evidence="3 7" id="KW-0378">Hydrolase</keyword>
<comment type="subcellular location">
    <subcellularLocation>
        <location evidence="3">Cytoplasm</location>
    </subcellularLocation>
</comment>
<evidence type="ECO:0000256" key="1">
    <source>
        <dbReference type="ARBA" id="ARBA00022741"/>
    </source>
</evidence>
<dbReference type="InterPro" id="IPR030378">
    <property type="entry name" value="G_CP_dom"/>
</dbReference>
<keyword evidence="3" id="KW-0963">Cytoplasm</keyword>
<evidence type="ECO:0000259" key="6">
    <source>
        <dbReference type="PROSITE" id="PS51721"/>
    </source>
</evidence>
<dbReference type="GO" id="GO:0042274">
    <property type="term" value="P:ribosomal small subunit biogenesis"/>
    <property type="evidence" value="ECO:0007669"/>
    <property type="project" value="UniProtKB-UniRule"/>
</dbReference>
<comment type="subunit">
    <text evidence="3">Monomer. Associates with 30S ribosomal subunit, binds 16S rRNA.</text>
</comment>
<keyword evidence="2 3" id="KW-0342">GTP-binding</keyword>
<keyword evidence="1 3" id="KW-0547">Nucleotide-binding</keyword>
<dbReference type="EC" id="3.6.1.-" evidence="3"/>
<dbReference type="PROSITE" id="PS50936">
    <property type="entry name" value="ENGC_GTPASE"/>
    <property type="match status" value="1"/>
</dbReference>
<dbReference type="RefSeq" id="WP_208830077.1">
    <property type="nucleotide sequence ID" value="NZ_CP072110.1"/>
</dbReference>
<comment type="function">
    <text evidence="3">One of several proteins that assist in the late maturation steps of the functional core of the 30S ribosomal subunit. Helps release RbfA from mature subunits. May play a role in the assembly of ribosomal proteins into the subunit. Circularly permuted GTPase that catalyzes slow GTP hydrolysis, GTPase activity is stimulated by the 30S ribosomal subunit.</text>
</comment>
<dbReference type="Pfam" id="PF03193">
    <property type="entry name" value="RsgA_GTPase"/>
    <property type="match status" value="1"/>
</dbReference>
<dbReference type="SUPFAM" id="SSF52540">
    <property type="entry name" value="P-loop containing nucleoside triphosphate hydrolases"/>
    <property type="match status" value="1"/>
</dbReference>
<gene>
    <name evidence="3 7" type="primary">rsgA</name>
    <name evidence="7" type="ORF">J1N51_07800</name>
</gene>
<feature type="binding site" evidence="3">
    <location>
        <begin position="189"/>
        <end position="192"/>
    </location>
    <ligand>
        <name>GTP</name>
        <dbReference type="ChEBI" id="CHEBI:37565"/>
    </ligand>
</feature>
<dbReference type="InterPro" id="IPR004881">
    <property type="entry name" value="Ribosome_biogen_GTPase_RsgA"/>
</dbReference>
<feature type="binding site" evidence="3">
    <location>
        <position position="330"/>
    </location>
    <ligand>
        <name>Zn(2+)</name>
        <dbReference type="ChEBI" id="CHEBI:29105"/>
    </ligand>
</feature>
<dbReference type="InterPro" id="IPR010914">
    <property type="entry name" value="RsgA_GTPase_dom"/>
</dbReference>
<sequence length="377" mass="42471">MAKQKKLSKSQTRRIKANQSKRLAKAKRANNDVEDVNIDDSLLGGQEFGRIITRYGMHADVEVQKRNVTEQDGSKVLTEQFDQVSDDNNVEIIRCNIRRAVDSLVCGDIVVWRPYKVNNEDFQGVIEAVEPRTSEFVRPDFYDGLKPVAANIDQILIVSALLPDLTPNIIDRYLVAVEQLHIRPIILINKMDLLDETNKDLLEETVKLYTDIGYQVVTLSAKEEEGIEQIQALLKDHVSVFVGQSGVGKSSLVNAILPDVNIETKQVSENSRLGQHTTTASRFYRLQNGGAVIDSPGVREFAMWHLSKDEILAGFVEFSDFVGLCKFRDCSHKNDPGCALKQAVSDGKVSDIRYQSYLRILQTVDDITLRHQPKDEK</sequence>
<dbReference type="PANTHER" id="PTHR32120:SF11">
    <property type="entry name" value="SMALL RIBOSOMAL SUBUNIT BIOGENESIS GTPASE RSGA 1, MITOCHONDRIAL-RELATED"/>
    <property type="match status" value="1"/>
</dbReference>
<feature type="domain" description="EngC GTPase" evidence="5">
    <location>
        <begin position="150"/>
        <end position="299"/>
    </location>
</feature>
<dbReference type="GO" id="GO:0046872">
    <property type="term" value="F:metal ion binding"/>
    <property type="evidence" value="ECO:0007669"/>
    <property type="project" value="UniProtKB-KW"/>
</dbReference>